<keyword evidence="5" id="KW-1185">Reference proteome</keyword>
<dbReference type="RefSeq" id="WP_116708143.1">
    <property type="nucleotide sequence ID" value="NZ_QEKW01000004.1"/>
</dbReference>
<keyword evidence="4" id="KW-0808">Transferase</keyword>
<accession>A0A2U1FG62</accession>
<dbReference type="GO" id="GO:0005524">
    <property type="term" value="F:ATP binding"/>
    <property type="evidence" value="ECO:0007669"/>
    <property type="project" value="InterPro"/>
</dbReference>
<dbReference type="Pfam" id="PF01326">
    <property type="entry name" value="PPDK_N"/>
    <property type="match status" value="1"/>
</dbReference>
<dbReference type="GO" id="GO:0016301">
    <property type="term" value="F:kinase activity"/>
    <property type="evidence" value="ECO:0007669"/>
    <property type="project" value="UniProtKB-KW"/>
</dbReference>
<dbReference type="SUPFAM" id="SSF52009">
    <property type="entry name" value="Phosphohistidine domain"/>
    <property type="match status" value="1"/>
</dbReference>
<name>A0A2U1FG62_9PSEU</name>
<gene>
    <name evidence="4" type="ORF">C8D89_104377</name>
</gene>
<dbReference type="PANTHER" id="PTHR43615">
    <property type="entry name" value="PHOSPHOENOLPYRUVATE SYNTHASE-RELATED"/>
    <property type="match status" value="1"/>
</dbReference>
<feature type="region of interest" description="Disordered" evidence="1">
    <location>
        <begin position="231"/>
        <end position="255"/>
    </location>
</feature>
<keyword evidence="4" id="KW-0418">Kinase</keyword>
<dbReference type="SUPFAM" id="SSF56059">
    <property type="entry name" value="Glutathione synthetase ATP-binding domain-like"/>
    <property type="match status" value="1"/>
</dbReference>
<dbReference type="PANTHER" id="PTHR43615:SF1">
    <property type="entry name" value="PPDK_N DOMAIN-CONTAINING PROTEIN"/>
    <property type="match status" value="1"/>
</dbReference>
<organism evidence="4 5">
    <name type="scientific">Actinomycetospora cinnamomea</name>
    <dbReference type="NCBI Taxonomy" id="663609"/>
    <lineage>
        <taxon>Bacteria</taxon>
        <taxon>Bacillati</taxon>
        <taxon>Actinomycetota</taxon>
        <taxon>Actinomycetes</taxon>
        <taxon>Pseudonocardiales</taxon>
        <taxon>Pseudonocardiaceae</taxon>
        <taxon>Actinomycetospora</taxon>
    </lineage>
</organism>
<evidence type="ECO:0000313" key="4">
    <source>
        <dbReference type="EMBL" id="PVZ11162.1"/>
    </source>
</evidence>
<feature type="domain" description="Pyruvate phosphate dikinase AMP/ATP-binding" evidence="3">
    <location>
        <begin position="23"/>
        <end position="305"/>
    </location>
</feature>
<dbReference type="AlphaFoldDB" id="A0A2U1FG62"/>
<evidence type="ECO:0000256" key="1">
    <source>
        <dbReference type="SAM" id="MobiDB-lite"/>
    </source>
</evidence>
<dbReference type="Gene3D" id="3.30.1490.20">
    <property type="entry name" value="ATP-grasp fold, A domain"/>
    <property type="match status" value="1"/>
</dbReference>
<protein>
    <submittedName>
        <fullName evidence="4">Pyruvate,water dikinase</fullName>
    </submittedName>
</protein>
<dbReference type="Proteomes" id="UP000245639">
    <property type="component" value="Unassembled WGS sequence"/>
</dbReference>
<proteinExistence type="predicted"/>
<dbReference type="InterPro" id="IPR036637">
    <property type="entry name" value="Phosphohistidine_dom_sf"/>
</dbReference>
<dbReference type="Gene3D" id="3.50.30.10">
    <property type="entry name" value="Phosphohistidine domain"/>
    <property type="match status" value="1"/>
</dbReference>
<reference evidence="4 5" key="1">
    <citation type="submission" date="2018-04" db="EMBL/GenBank/DDBJ databases">
        <title>Genomic Encyclopedia of Type Strains, Phase IV (KMG-IV): sequencing the most valuable type-strain genomes for metagenomic binning, comparative biology and taxonomic classification.</title>
        <authorList>
            <person name="Goeker M."/>
        </authorList>
    </citation>
    <scope>NUCLEOTIDE SEQUENCE [LARGE SCALE GENOMIC DNA]</scope>
    <source>
        <strain evidence="4 5">DSM 45771</strain>
    </source>
</reference>
<dbReference type="Pfam" id="PF00391">
    <property type="entry name" value="PEP-utilizers"/>
    <property type="match status" value="1"/>
</dbReference>
<evidence type="ECO:0000259" key="3">
    <source>
        <dbReference type="Pfam" id="PF01326"/>
    </source>
</evidence>
<dbReference type="EMBL" id="QEKW01000004">
    <property type="protein sequence ID" value="PVZ11162.1"/>
    <property type="molecule type" value="Genomic_DNA"/>
</dbReference>
<evidence type="ECO:0000259" key="2">
    <source>
        <dbReference type="Pfam" id="PF00391"/>
    </source>
</evidence>
<dbReference type="OrthoDB" id="9765468at2"/>
<evidence type="ECO:0000313" key="5">
    <source>
        <dbReference type="Proteomes" id="UP000245639"/>
    </source>
</evidence>
<keyword evidence="4" id="KW-0670">Pyruvate</keyword>
<dbReference type="InterPro" id="IPR008279">
    <property type="entry name" value="PEP-util_enz_mobile_dom"/>
</dbReference>
<dbReference type="InterPro" id="IPR002192">
    <property type="entry name" value="PPDK_AMP/ATP-bd"/>
</dbReference>
<dbReference type="InterPro" id="IPR051549">
    <property type="entry name" value="PEP_Utilizing_Enz"/>
</dbReference>
<sequence>MTTETVVLPLGAIDPADPARLGRVGGKAANLGALVRAGLPVPDGVCVTTAAYRAAVGAALDPVLADAGTTDAGVLAEKARDAVLAVPVPDAVAAAVRAACPEGPVAVRSSATAEDLPDASFAGQQDTYLNVVGADAVLEAVRRCWASLWTDRAVAYRAARGIDHAAVTLAVVVQRMVDARWAGVLFTADPVSGRRGQAVIDAAPGLGESVVSGSVDPEHVVVAPDGTITERRGGAGGSVVRPRPGGGTETVPHGPAGAALPVVDVRGLARLGRRVEELFGAPQDVEWAIDADGTRWLTQARPITTLYPLVPARPGLRVFLSANVAQGVFGPFTPVGLSAARHFASAAAKLLGVAVDDPEVGPPMLSEAGQRLFVDITDVVRSRVGRAGAAGVLGVMERRSAQVVASLLHRPELALARHSPLPALRRVGRIALRYRVPSALVGAWVRPGRARERALARVRAAEASLPAPPDAGRQERLDRVRWMLACGPPMAPWIAPAPAAGFLALGLAAKLLGDRARPGELGTVLRGLPHNVTTEMDLALWELAVRLREDADAVAALTGTAPADLARDRDGWPPALTAGLGAFLAAHGRRAVAEIDLGVPRWSEDPTHLLGALANYVCLSDTERAPDAVFARGAAEAEAATADLAARLGGLRGRLVTAALQRTRELAGLRELPKYWLVTVLAAARTELAAAGADLVARGLLDDADDVCFLRLDEIGEDRDDLDRRALVRERRAAHERELRRRHVPRIVLSDGTEPEALADPGATPDGALTGVPASAGTVTGPVRVITDPQGAHLRPGDVLVCPSTDPGWTPLFLTAGGLVMEMGGSNSHGAVVAREYGLPAVVGVRDAVARLAEVATVRVDGTHGRVEPILRDGRDERQR</sequence>
<feature type="domain" description="PEP-utilising enzyme mobile" evidence="2">
    <location>
        <begin position="795"/>
        <end position="865"/>
    </location>
</feature>
<dbReference type="Gene3D" id="3.30.470.20">
    <property type="entry name" value="ATP-grasp fold, B domain"/>
    <property type="match status" value="1"/>
</dbReference>
<dbReference type="InterPro" id="IPR013815">
    <property type="entry name" value="ATP_grasp_subdomain_1"/>
</dbReference>
<comment type="caution">
    <text evidence="4">The sequence shown here is derived from an EMBL/GenBank/DDBJ whole genome shotgun (WGS) entry which is preliminary data.</text>
</comment>